<name>J9F9Z8_9ZZZZ</name>
<dbReference type="GO" id="GO:0005524">
    <property type="term" value="F:ATP binding"/>
    <property type="evidence" value="ECO:0007669"/>
    <property type="project" value="UniProtKB-KW"/>
</dbReference>
<keyword evidence="3" id="KW-0808">Transferase</keyword>
<dbReference type="GO" id="GO:0015937">
    <property type="term" value="P:coenzyme A biosynthetic process"/>
    <property type="evidence" value="ECO:0007669"/>
    <property type="project" value="InterPro"/>
</dbReference>
<dbReference type="InterPro" id="IPR001977">
    <property type="entry name" value="Depp_CoAkinase"/>
</dbReference>
<dbReference type="EC" id="2.7.-.-" evidence="3"/>
<proteinExistence type="inferred from homology"/>
<protein>
    <submittedName>
        <fullName evidence="3">Dephospho-CoA kinase</fullName>
        <ecNumber evidence="3">2.7.-.-</ecNumber>
    </submittedName>
</protein>
<dbReference type="PROSITE" id="PS51219">
    <property type="entry name" value="DPCK"/>
    <property type="match status" value="1"/>
</dbReference>
<dbReference type="Pfam" id="PF01121">
    <property type="entry name" value="CoaE"/>
    <property type="match status" value="2"/>
</dbReference>
<dbReference type="CDD" id="cd02022">
    <property type="entry name" value="DPCK"/>
    <property type="match status" value="1"/>
</dbReference>
<sequence length="216" mass="24161">MSLLHSPLLCIGITGGIGSGKSYICRQLEDAGHPVFYCDDEAKRIIRTDDEVKAALQQLVGPQLYDAQGQLVKSILAAYLCKGRSYAAQVDAIVHPKVAQAFQTKAQQMADQLTSSSLTLSTSPLNLLNPKEENCLTALKSIPTHQVLFIECALLFEANFQRFVDYSVLVHVSNETQINRLMMRDHITREKALEWITLQLPEEEKLQRADAIIYNE</sequence>
<dbReference type="PANTHER" id="PTHR10695">
    <property type="entry name" value="DEPHOSPHO-COA KINASE-RELATED"/>
    <property type="match status" value="1"/>
</dbReference>
<dbReference type="GO" id="GO:0004140">
    <property type="term" value="F:dephospho-CoA kinase activity"/>
    <property type="evidence" value="ECO:0007669"/>
    <property type="project" value="InterPro"/>
</dbReference>
<evidence type="ECO:0000256" key="2">
    <source>
        <dbReference type="ARBA" id="ARBA00022840"/>
    </source>
</evidence>
<reference evidence="3" key="1">
    <citation type="journal article" date="2012" name="PLoS ONE">
        <title>Gene sets for utilization of primary and secondary nutrition supplies in the distal gut of endangered iberian lynx.</title>
        <authorList>
            <person name="Alcaide M."/>
            <person name="Messina E."/>
            <person name="Richter M."/>
            <person name="Bargiela R."/>
            <person name="Peplies J."/>
            <person name="Huws S.A."/>
            <person name="Newbold C.J."/>
            <person name="Golyshin P.N."/>
            <person name="Simon M.A."/>
            <person name="Lopez G."/>
            <person name="Yakimov M.M."/>
            <person name="Ferrer M."/>
        </authorList>
    </citation>
    <scope>NUCLEOTIDE SEQUENCE</scope>
</reference>
<dbReference type="Gene3D" id="3.40.50.300">
    <property type="entry name" value="P-loop containing nucleotide triphosphate hydrolases"/>
    <property type="match status" value="1"/>
</dbReference>
<evidence type="ECO:0000256" key="1">
    <source>
        <dbReference type="ARBA" id="ARBA00022741"/>
    </source>
</evidence>
<keyword evidence="1" id="KW-0547">Nucleotide-binding</keyword>
<gene>
    <name evidence="3" type="ORF">EVA_20626</name>
</gene>
<dbReference type="InterPro" id="IPR027417">
    <property type="entry name" value="P-loop_NTPase"/>
</dbReference>
<dbReference type="SUPFAM" id="SSF52540">
    <property type="entry name" value="P-loop containing nucleoside triphosphate hydrolases"/>
    <property type="match status" value="1"/>
</dbReference>
<evidence type="ECO:0000313" key="3">
    <source>
        <dbReference type="EMBL" id="EJW91268.1"/>
    </source>
</evidence>
<organism evidence="3">
    <name type="scientific">gut metagenome</name>
    <dbReference type="NCBI Taxonomy" id="749906"/>
    <lineage>
        <taxon>unclassified sequences</taxon>
        <taxon>metagenomes</taxon>
        <taxon>organismal metagenomes</taxon>
    </lineage>
</organism>
<accession>J9F9Z8</accession>
<comment type="caution">
    <text evidence="3">The sequence shown here is derived from an EMBL/GenBank/DDBJ whole genome shotgun (WGS) entry which is preliminary data.</text>
</comment>
<keyword evidence="3" id="KW-0418">Kinase</keyword>
<dbReference type="PANTHER" id="PTHR10695:SF46">
    <property type="entry name" value="BIFUNCTIONAL COENZYME A SYNTHASE-RELATED"/>
    <property type="match status" value="1"/>
</dbReference>
<dbReference type="EMBL" id="AMCI01008288">
    <property type="protein sequence ID" value="EJW91268.1"/>
    <property type="molecule type" value="Genomic_DNA"/>
</dbReference>
<dbReference type="HAMAP" id="MF_00376">
    <property type="entry name" value="Dephospho_CoA_kinase"/>
    <property type="match status" value="1"/>
</dbReference>
<keyword evidence="2" id="KW-0067">ATP-binding</keyword>
<dbReference type="AlphaFoldDB" id="J9F9Z8"/>